<dbReference type="GO" id="GO:0045436">
    <property type="term" value="F:lycopene beta cyclase activity"/>
    <property type="evidence" value="ECO:0007669"/>
    <property type="project" value="UniProtKB-ARBA"/>
</dbReference>
<gene>
    <name evidence="10" type="ORF">FNH04_13955</name>
</gene>
<dbReference type="GO" id="GO:0016872">
    <property type="term" value="F:intramolecular lyase activity"/>
    <property type="evidence" value="ECO:0007669"/>
    <property type="project" value="InterPro"/>
</dbReference>
<keyword evidence="7" id="KW-0413">Isomerase</keyword>
<dbReference type="InterPro" id="IPR017825">
    <property type="entry name" value="Lycopene_cyclase_dom"/>
</dbReference>
<dbReference type="OrthoDB" id="5195186at2"/>
<feature type="transmembrane region" description="Helical" evidence="8">
    <location>
        <begin position="176"/>
        <end position="198"/>
    </location>
</feature>
<keyword evidence="6 8" id="KW-0472">Membrane</keyword>
<reference evidence="10 11" key="1">
    <citation type="submission" date="2019-07" db="EMBL/GenBank/DDBJ databases">
        <title>New species of Amycolatopsis and Streptomyces.</title>
        <authorList>
            <person name="Duangmal K."/>
            <person name="Teo W.F.A."/>
            <person name="Lipun K."/>
        </authorList>
    </citation>
    <scope>NUCLEOTIDE SEQUENCE [LARGE SCALE GENOMIC DNA]</scope>
    <source>
        <strain evidence="10 11">TISTR 2346</strain>
    </source>
</reference>
<dbReference type="NCBIfam" id="TIGR03462">
    <property type="entry name" value="CarR_dom_SF"/>
    <property type="match status" value="2"/>
</dbReference>
<evidence type="ECO:0000256" key="7">
    <source>
        <dbReference type="ARBA" id="ARBA00023235"/>
    </source>
</evidence>
<name>A0A5N8W0D7_9ACTN</name>
<evidence type="ECO:0000313" key="11">
    <source>
        <dbReference type="Proteomes" id="UP000326979"/>
    </source>
</evidence>
<evidence type="ECO:0000313" key="10">
    <source>
        <dbReference type="EMBL" id="MPY40967.1"/>
    </source>
</evidence>
<accession>A0A5N8W0D7</accession>
<keyword evidence="11" id="KW-1185">Reference proteome</keyword>
<dbReference type="Pfam" id="PF18916">
    <property type="entry name" value="Lycopene_cyc"/>
    <property type="match status" value="2"/>
</dbReference>
<comment type="subcellular location">
    <subcellularLocation>
        <location evidence="1">Membrane</location>
        <topology evidence="1">Multi-pass membrane protein</topology>
    </subcellularLocation>
</comment>
<dbReference type="GO" id="GO:0016117">
    <property type="term" value="P:carotenoid biosynthetic process"/>
    <property type="evidence" value="ECO:0007669"/>
    <property type="project" value="UniProtKB-KW"/>
</dbReference>
<keyword evidence="3 8" id="KW-0812">Transmembrane</keyword>
<evidence type="ECO:0000256" key="1">
    <source>
        <dbReference type="ARBA" id="ARBA00004141"/>
    </source>
</evidence>
<feature type="transmembrane region" description="Helical" evidence="8">
    <location>
        <begin position="218"/>
        <end position="235"/>
    </location>
</feature>
<evidence type="ECO:0000256" key="4">
    <source>
        <dbReference type="ARBA" id="ARBA00022746"/>
    </source>
</evidence>
<feature type="transmembrane region" description="Helical" evidence="8">
    <location>
        <begin position="36"/>
        <end position="54"/>
    </location>
</feature>
<dbReference type="EMBL" id="VJZE01000075">
    <property type="protein sequence ID" value="MPY40967.1"/>
    <property type="molecule type" value="Genomic_DNA"/>
</dbReference>
<dbReference type="Proteomes" id="UP000326979">
    <property type="component" value="Unassembled WGS sequence"/>
</dbReference>
<proteinExistence type="predicted"/>
<evidence type="ECO:0000256" key="6">
    <source>
        <dbReference type="ARBA" id="ARBA00023136"/>
    </source>
</evidence>
<feature type="domain" description="Lycopene cyclase" evidence="9">
    <location>
        <begin position="178"/>
        <end position="229"/>
    </location>
</feature>
<dbReference type="GO" id="GO:0016020">
    <property type="term" value="C:membrane"/>
    <property type="evidence" value="ECO:0007669"/>
    <property type="project" value="UniProtKB-SubCell"/>
</dbReference>
<dbReference type="AlphaFoldDB" id="A0A5N8W0D7"/>
<evidence type="ECO:0000256" key="8">
    <source>
        <dbReference type="SAM" id="Phobius"/>
    </source>
</evidence>
<keyword evidence="5 8" id="KW-1133">Transmembrane helix</keyword>
<evidence type="ECO:0000256" key="5">
    <source>
        <dbReference type="ARBA" id="ARBA00022989"/>
    </source>
</evidence>
<comment type="pathway">
    <text evidence="2">Carotenoid biosynthesis.</text>
</comment>
<evidence type="ECO:0000256" key="2">
    <source>
        <dbReference type="ARBA" id="ARBA00004829"/>
    </source>
</evidence>
<feature type="domain" description="Lycopene cyclase" evidence="9">
    <location>
        <begin position="13"/>
        <end position="93"/>
    </location>
</feature>
<sequence length="263" mass="28431">MTYRDFLATVLLPLLLVVAALLAVRHRRLPGDLRAGVRRGLVTVGILTVVAVVWTTPWDRWLILHGVWGYPPGSVLGTVAEVPVEEYLFMVGQTVLTGCWTLYVTAGVPEPPPADAPWRRPAACAGWLATACAGWLLTTHQPTLYLGAILLWFAPPLALQSAAGADVLRAARADRLRALALTPVLWAADALAIHAGTWRISETHTMGFAPFGLPLEEAVFFLATNLLVVDSVLLVRAATVRERTDAVVGRTRQPKAAIEPGHH</sequence>
<feature type="transmembrane region" description="Helical" evidence="8">
    <location>
        <begin position="6"/>
        <end position="24"/>
    </location>
</feature>
<keyword evidence="4" id="KW-0125">Carotenoid biosynthesis</keyword>
<organism evidence="10 11">
    <name type="scientific">Streptomyces phyllanthi</name>
    <dbReference type="NCBI Taxonomy" id="1803180"/>
    <lineage>
        <taxon>Bacteria</taxon>
        <taxon>Bacillati</taxon>
        <taxon>Actinomycetota</taxon>
        <taxon>Actinomycetes</taxon>
        <taxon>Kitasatosporales</taxon>
        <taxon>Streptomycetaceae</taxon>
        <taxon>Streptomyces</taxon>
    </lineage>
</organism>
<evidence type="ECO:0000259" key="9">
    <source>
        <dbReference type="Pfam" id="PF18916"/>
    </source>
</evidence>
<feature type="transmembrane region" description="Helical" evidence="8">
    <location>
        <begin position="144"/>
        <end position="164"/>
    </location>
</feature>
<evidence type="ECO:0000256" key="3">
    <source>
        <dbReference type="ARBA" id="ARBA00022692"/>
    </source>
</evidence>
<comment type="caution">
    <text evidence="10">The sequence shown here is derived from an EMBL/GenBank/DDBJ whole genome shotgun (WGS) entry which is preliminary data.</text>
</comment>
<protein>
    <submittedName>
        <fullName evidence="10">Lycopene cyclase domain-containing protein</fullName>
    </submittedName>
</protein>
<dbReference type="RefSeq" id="WP_152783967.1">
    <property type="nucleotide sequence ID" value="NZ_BAABEQ010000041.1"/>
</dbReference>